<feature type="compositionally biased region" description="Low complexity" evidence="1">
    <location>
        <begin position="63"/>
        <end position="74"/>
    </location>
</feature>
<feature type="compositionally biased region" description="Polar residues" evidence="1">
    <location>
        <begin position="89"/>
        <end position="101"/>
    </location>
</feature>
<evidence type="ECO:0000256" key="1">
    <source>
        <dbReference type="SAM" id="MobiDB-lite"/>
    </source>
</evidence>
<comment type="caution">
    <text evidence="2">The sequence shown here is derived from an EMBL/GenBank/DDBJ whole genome shotgun (WGS) entry which is preliminary data.</text>
</comment>
<dbReference type="Proteomes" id="UP001218188">
    <property type="component" value="Unassembled WGS sequence"/>
</dbReference>
<reference evidence="2" key="1">
    <citation type="submission" date="2023-03" db="EMBL/GenBank/DDBJ databases">
        <title>Massive genome expansion in bonnet fungi (Mycena s.s.) driven by repeated elements and novel gene families across ecological guilds.</title>
        <authorList>
            <consortium name="Lawrence Berkeley National Laboratory"/>
            <person name="Harder C.B."/>
            <person name="Miyauchi S."/>
            <person name="Viragh M."/>
            <person name="Kuo A."/>
            <person name="Thoen E."/>
            <person name="Andreopoulos B."/>
            <person name="Lu D."/>
            <person name="Skrede I."/>
            <person name="Drula E."/>
            <person name="Henrissat B."/>
            <person name="Morin E."/>
            <person name="Kohler A."/>
            <person name="Barry K."/>
            <person name="LaButti K."/>
            <person name="Morin E."/>
            <person name="Salamov A."/>
            <person name="Lipzen A."/>
            <person name="Mereny Z."/>
            <person name="Hegedus B."/>
            <person name="Baldrian P."/>
            <person name="Stursova M."/>
            <person name="Weitz H."/>
            <person name="Taylor A."/>
            <person name="Grigoriev I.V."/>
            <person name="Nagy L.G."/>
            <person name="Martin F."/>
            <person name="Kauserud H."/>
        </authorList>
    </citation>
    <scope>NUCLEOTIDE SEQUENCE</scope>
    <source>
        <strain evidence="2">CBHHK200</strain>
    </source>
</reference>
<protein>
    <submittedName>
        <fullName evidence="2">Uncharacterized protein</fullName>
    </submittedName>
</protein>
<feature type="compositionally biased region" description="Basic and acidic residues" evidence="1">
    <location>
        <begin position="79"/>
        <end position="88"/>
    </location>
</feature>
<name>A0AAD6XDN0_9AGAR</name>
<evidence type="ECO:0000313" key="2">
    <source>
        <dbReference type="EMBL" id="KAJ7046147.1"/>
    </source>
</evidence>
<accession>A0AAD6XDN0</accession>
<proteinExistence type="predicted"/>
<keyword evidence="3" id="KW-1185">Reference proteome</keyword>
<sequence length="294" mass="32254">MSRPPAIHLKREERGEPFPCAPIRTAPTHAAVRRARVGSRTSSSPSPPTPPDGRARTHIPNDTITAYHATTKTTPIQNTDRELPHDPRTTSNPKNESERIPSNCNTMLDMHISLASLSSLCSSSSSSHCSPTTRGDGSVVTLAACGYLIMGAMGCVDRLGVVHHSSASSHCIVAPQNVLVPKSVSVSLLFVHLDYLLTTSPSASRPTTSIHPSYLHDLSTSTSLYDLTSLLKDVLHTSVHIYPHLRTYIFLSWSVGRTYQGAVQYSIRYWFSRPSVHFVPGSYRTYIYPSFLLT</sequence>
<dbReference type="AlphaFoldDB" id="A0AAD6XDN0"/>
<dbReference type="EMBL" id="JARJCM010000003">
    <property type="protein sequence ID" value="KAJ7046147.1"/>
    <property type="molecule type" value="Genomic_DNA"/>
</dbReference>
<organism evidence="2 3">
    <name type="scientific">Mycena alexandri</name>
    <dbReference type="NCBI Taxonomy" id="1745969"/>
    <lineage>
        <taxon>Eukaryota</taxon>
        <taxon>Fungi</taxon>
        <taxon>Dikarya</taxon>
        <taxon>Basidiomycota</taxon>
        <taxon>Agaricomycotina</taxon>
        <taxon>Agaricomycetes</taxon>
        <taxon>Agaricomycetidae</taxon>
        <taxon>Agaricales</taxon>
        <taxon>Marasmiineae</taxon>
        <taxon>Mycenaceae</taxon>
        <taxon>Mycena</taxon>
    </lineage>
</organism>
<gene>
    <name evidence="2" type="ORF">C8F04DRAFT_1063447</name>
</gene>
<feature type="region of interest" description="Disordered" evidence="1">
    <location>
        <begin position="1"/>
        <end position="101"/>
    </location>
</feature>
<evidence type="ECO:0000313" key="3">
    <source>
        <dbReference type="Proteomes" id="UP001218188"/>
    </source>
</evidence>